<evidence type="ECO:0008006" key="4">
    <source>
        <dbReference type="Google" id="ProtNLM"/>
    </source>
</evidence>
<protein>
    <recommendedName>
        <fullName evidence="4">Type II secretion system protein GspC N-terminal domain-containing protein</fullName>
    </recommendedName>
</protein>
<dbReference type="EMBL" id="QPMH01000003">
    <property type="protein sequence ID" value="RDD63067.1"/>
    <property type="molecule type" value="Genomic_DNA"/>
</dbReference>
<gene>
    <name evidence="2" type="ORF">DRB17_04655</name>
</gene>
<organism evidence="2 3">
    <name type="scientific">Ferruginivarius sediminum</name>
    <dbReference type="NCBI Taxonomy" id="2661937"/>
    <lineage>
        <taxon>Bacteria</taxon>
        <taxon>Pseudomonadati</taxon>
        <taxon>Pseudomonadota</taxon>
        <taxon>Alphaproteobacteria</taxon>
        <taxon>Rhodospirillales</taxon>
        <taxon>Rhodospirillaceae</taxon>
        <taxon>Ferruginivarius</taxon>
    </lineage>
</organism>
<reference evidence="2 3" key="1">
    <citation type="submission" date="2018-07" db="EMBL/GenBank/DDBJ databases">
        <title>Venubactetium sediminum gen. nov., sp. nov., isolated from a marine solar saltern.</title>
        <authorList>
            <person name="Wang S."/>
        </authorList>
    </citation>
    <scope>NUCLEOTIDE SEQUENCE [LARGE SCALE GENOMIC DNA]</scope>
    <source>
        <strain evidence="2 3">WD2A32</strain>
    </source>
</reference>
<dbReference type="Proteomes" id="UP000253941">
    <property type="component" value="Unassembled WGS sequence"/>
</dbReference>
<feature type="compositionally biased region" description="Basic and acidic residues" evidence="1">
    <location>
        <begin position="229"/>
        <end position="239"/>
    </location>
</feature>
<dbReference type="RefSeq" id="WP_114581017.1">
    <property type="nucleotide sequence ID" value="NZ_QPMH01000003.1"/>
</dbReference>
<accession>A0A369TG24</accession>
<name>A0A369TG24_9PROT</name>
<proteinExistence type="predicted"/>
<comment type="caution">
    <text evidence="2">The sequence shown here is derived from an EMBL/GenBank/DDBJ whole genome shotgun (WGS) entry which is preliminary data.</text>
</comment>
<feature type="region of interest" description="Disordered" evidence="1">
    <location>
        <begin position="166"/>
        <end position="239"/>
    </location>
</feature>
<dbReference type="AlphaFoldDB" id="A0A369TG24"/>
<sequence>MRRRRWPAAVPVLLLAGLCAGLGWQVRKQLEGTHVPAVAQAKVEVAANETPMEPEPAPSVDLPRISAFEPVVARNLFSTKRQPPPLQDENDDDAPRRVAPLKLTLSGVVLSDSQRVAILNDPTRQETLRMALGEKHDGWQLIQVQARSATFVRGSDERTIDMSFATAGEEQGPRKLGQDLRSEPQRRQQTQRTSQPSQPASGTRNFDVSVQPSRVDANGNPVRASRQISVDERRSGFND</sequence>
<feature type="compositionally biased region" description="Low complexity" evidence="1">
    <location>
        <begin position="187"/>
        <end position="199"/>
    </location>
</feature>
<evidence type="ECO:0000313" key="3">
    <source>
        <dbReference type="Proteomes" id="UP000253941"/>
    </source>
</evidence>
<evidence type="ECO:0000313" key="2">
    <source>
        <dbReference type="EMBL" id="RDD63067.1"/>
    </source>
</evidence>
<keyword evidence="3" id="KW-1185">Reference proteome</keyword>
<evidence type="ECO:0000256" key="1">
    <source>
        <dbReference type="SAM" id="MobiDB-lite"/>
    </source>
</evidence>
<feature type="compositionally biased region" description="Basic and acidic residues" evidence="1">
    <location>
        <begin position="171"/>
        <end position="186"/>
    </location>
</feature>
<feature type="compositionally biased region" description="Polar residues" evidence="1">
    <location>
        <begin position="200"/>
        <end position="212"/>
    </location>
</feature>